<feature type="transmembrane region" description="Helical" evidence="7">
    <location>
        <begin position="212"/>
        <end position="233"/>
    </location>
</feature>
<dbReference type="Pfam" id="PF07690">
    <property type="entry name" value="MFS_1"/>
    <property type="match status" value="1"/>
</dbReference>
<evidence type="ECO:0000256" key="4">
    <source>
        <dbReference type="ARBA" id="ARBA00022692"/>
    </source>
</evidence>
<name>A0AAJ1U1E4_9ACTN</name>
<feature type="transmembrane region" description="Helical" evidence="7">
    <location>
        <begin position="77"/>
        <end position="95"/>
    </location>
</feature>
<keyword evidence="5 7" id="KW-1133">Transmembrane helix</keyword>
<feature type="transmembrane region" description="Helical" evidence="7">
    <location>
        <begin position="275"/>
        <end position="294"/>
    </location>
</feature>
<dbReference type="InterPro" id="IPR020846">
    <property type="entry name" value="MFS_dom"/>
</dbReference>
<dbReference type="PANTHER" id="PTHR23517:SF3">
    <property type="entry name" value="INTEGRAL MEMBRANE TRANSPORT PROTEIN"/>
    <property type="match status" value="1"/>
</dbReference>
<feature type="transmembrane region" description="Helical" evidence="7">
    <location>
        <begin position="339"/>
        <end position="361"/>
    </location>
</feature>
<keyword evidence="3" id="KW-1003">Cell membrane</keyword>
<feature type="transmembrane region" description="Helical" evidence="7">
    <location>
        <begin position="136"/>
        <end position="155"/>
    </location>
</feature>
<feature type="transmembrane region" description="Helical" evidence="7">
    <location>
        <begin position="161"/>
        <end position="184"/>
    </location>
</feature>
<sequence>MTPTDRSARWPYPALLLLTALGLGVSGAPAPLYGIYAAEWHFAPITTTVVFAAYAVAALASVLVAGSVSDRFGRRPVLLVAIGLVLAGLAVFALADGVATLLVARVLHGLGVGAIVVSGSAALLDLRPADGARVGLHSGVTMNLGIAVVIFLVAVDAELGAAPLVAPYVVLAALALLGGLAVLLMPEPHRDGRAVRLNVARPRVPRAISADFRFAALGVMAAWSVLGVFLSLFPSIAAHAVGTTNLLFGGSVVAISAATAAASQAVGARWPARHAAVVGDLGTAVMLLVCIGSVALGDAAVLLATSAVLGFFFGLAFGSSLRHLGQVVPAAHRGEVMSAFYVLAYGAMAVPTIVAGWAATVWGAPEIFAPFMVVVALACTSAAVLGLRVRGTQPDVELVEHAGPATPAPRAAGG</sequence>
<dbReference type="GO" id="GO:0022857">
    <property type="term" value="F:transmembrane transporter activity"/>
    <property type="evidence" value="ECO:0007669"/>
    <property type="project" value="InterPro"/>
</dbReference>
<proteinExistence type="predicted"/>
<organism evidence="9 10">
    <name type="scientific">Nocardioides zeae</name>
    <dbReference type="NCBI Taxonomy" id="1457234"/>
    <lineage>
        <taxon>Bacteria</taxon>
        <taxon>Bacillati</taxon>
        <taxon>Actinomycetota</taxon>
        <taxon>Actinomycetes</taxon>
        <taxon>Propionibacteriales</taxon>
        <taxon>Nocardioidaceae</taxon>
        <taxon>Nocardioides</taxon>
    </lineage>
</organism>
<evidence type="ECO:0000313" key="10">
    <source>
        <dbReference type="Proteomes" id="UP001239215"/>
    </source>
</evidence>
<feature type="transmembrane region" description="Helical" evidence="7">
    <location>
        <begin position="245"/>
        <end position="263"/>
    </location>
</feature>
<feature type="transmembrane region" description="Helical" evidence="7">
    <location>
        <begin position="43"/>
        <end position="65"/>
    </location>
</feature>
<evidence type="ECO:0000259" key="8">
    <source>
        <dbReference type="PROSITE" id="PS50850"/>
    </source>
</evidence>
<dbReference type="AlphaFoldDB" id="A0AAJ1U1E4"/>
<dbReference type="GO" id="GO:0005886">
    <property type="term" value="C:plasma membrane"/>
    <property type="evidence" value="ECO:0007669"/>
    <property type="project" value="UniProtKB-SubCell"/>
</dbReference>
<keyword evidence="2" id="KW-0813">Transport</keyword>
<evidence type="ECO:0000256" key="1">
    <source>
        <dbReference type="ARBA" id="ARBA00004651"/>
    </source>
</evidence>
<evidence type="ECO:0000256" key="2">
    <source>
        <dbReference type="ARBA" id="ARBA00022448"/>
    </source>
</evidence>
<reference evidence="9" key="1">
    <citation type="submission" date="2023-07" db="EMBL/GenBank/DDBJ databases">
        <title>Functional and genomic diversity of the sorghum phyllosphere microbiome.</title>
        <authorList>
            <person name="Shade A."/>
        </authorList>
    </citation>
    <scope>NUCLEOTIDE SEQUENCE</scope>
    <source>
        <strain evidence="9">SORGH_AS_1067</strain>
    </source>
</reference>
<dbReference type="InterPro" id="IPR050171">
    <property type="entry name" value="MFS_Transporters"/>
</dbReference>
<evidence type="ECO:0000256" key="3">
    <source>
        <dbReference type="ARBA" id="ARBA00022475"/>
    </source>
</evidence>
<accession>A0AAJ1U1E4</accession>
<keyword evidence="6 7" id="KW-0472">Membrane</keyword>
<dbReference type="EMBL" id="JAUTAN010000001">
    <property type="protein sequence ID" value="MDQ1105815.1"/>
    <property type="molecule type" value="Genomic_DNA"/>
</dbReference>
<dbReference type="InterPro" id="IPR011701">
    <property type="entry name" value="MFS"/>
</dbReference>
<dbReference type="InterPro" id="IPR036259">
    <property type="entry name" value="MFS_trans_sf"/>
</dbReference>
<feature type="transmembrane region" description="Helical" evidence="7">
    <location>
        <begin position="101"/>
        <end position="124"/>
    </location>
</feature>
<dbReference type="PANTHER" id="PTHR23517">
    <property type="entry name" value="RESISTANCE PROTEIN MDTM, PUTATIVE-RELATED-RELATED"/>
    <property type="match status" value="1"/>
</dbReference>
<evidence type="ECO:0000313" key="9">
    <source>
        <dbReference type="EMBL" id="MDQ1105815.1"/>
    </source>
</evidence>
<feature type="transmembrane region" description="Helical" evidence="7">
    <location>
        <begin position="367"/>
        <end position="387"/>
    </location>
</feature>
<evidence type="ECO:0000256" key="6">
    <source>
        <dbReference type="ARBA" id="ARBA00023136"/>
    </source>
</evidence>
<dbReference type="RefSeq" id="WP_307202400.1">
    <property type="nucleotide sequence ID" value="NZ_JAUTAN010000001.1"/>
</dbReference>
<feature type="domain" description="Major facilitator superfamily (MFS) profile" evidence="8">
    <location>
        <begin position="1"/>
        <end position="393"/>
    </location>
</feature>
<dbReference type="Gene3D" id="1.20.1250.20">
    <property type="entry name" value="MFS general substrate transporter like domains"/>
    <property type="match status" value="1"/>
</dbReference>
<comment type="subcellular location">
    <subcellularLocation>
        <location evidence="1">Cell membrane</location>
        <topology evidence="1">Multi-pass membrane protein</topology>
    </subcellularLocation>
</comment>
<gene>
    <name evidence="9" type="ORF">QE405_003099</name>
</gene>
<dbReference type="SUPFAM" id="SSF103473">
    <property type="entry name" value="MFS general substrate transporter"/>
    <property type="match status" value="1"/>
</dbReference>
<dbReference type="Proteomes" id="UP001239215">
    <property type="component" value="Unassembled WGS sequence"/>
</dbReference>
<evidence type="ECO:0000256" key="5">
    <source>
        <dbReference type="ARBA" id="ARBA00022989"/>
    </source>
</evidence>
<comment type="caution">
    <text evidence="9">The sequence shown here is derived from an EMBL/GenBank/DDBJ whole genome shotgun (WGS) entry which is preliminary data.</text>
</comment>
<keyword evidence="4 7" id="KW-0812">Transmembrane</keyword>
<evidence type="ECO:0000256" key="7">
    <source>
        <dbReference type="SAM" id="Phobius"/>
    </source>
</evidence>
<dbReference type="PROSITE" id="PS50850">
    <property type="entry name" value="MFS"/>
    <property type="match status" value="1"/>
</dbReference>
<protein>
    <submittedName>
        <fullName evidence="9">MFS family permease</fullName>
    </submittedName>
</protein>
<feature type="transmembrane region" description="Helical" evidence="7">
    <location>
        <begin position="300"/>
        <end position="318"/>
    </location>
</feature>